<gene>
    <name evidence="1" type="ORF">Amac_093120</name>
</gene>
<protein>
    <submittedName>
        <fullName evidence="1">Uncharacterized protein</fullName>
    </submittedName>
</protein>
<name>A0A5M3X3L1_9ACTN</name>
<dbReference type="EMBL" id="BLAE01000082">
    <property type="protein sequence ID" value="GES15714.1"/>
    <property type="molecule type" value="Genomic_DNA"/>
</dbReference>
<evidence type="ECO:0000313" key="2">
    <source>
        <dbReference type="Proteomes" id="UP000331127"/>
    </source>
</evidence>
<accession>A0A5M3X3L1</accession>
<evidence type="ECO:0000313" key="1">
    <source>
        <dbReference type="EMBL" id="GES15714.1"/>
    </source>
</evidence>
<dbReference type="AlphaFoldDB" id="A0A5M3X3L1"/>
<dbReference type="OrthoDB" id="3538245at2"/>
<comment type="caution">
    <text evidence="1">The sequence shown here is derived from an EMBL/GenBank/DDBJ whole genome shotgun (WGS) entry which is preliminary data.</text>
</comment>
<keyword evidence="2" id="KW-1185">Reference proteome</keyword>
<proteinExistence type="predicted"/>
<dbReference type="RefSeq" id="WP_155360812.1">
    <property type="nucleotide sequence ID" value="NZ_BAAAHL010000051.1"/>
</dbReference>
<reference evidence="1 2" key="1">
    <citation type="submission" date="2019-10" db="EMBL/GenBank/DDBJ databases">
        <title>Whole genome shotgun sequence of Acrocarpospora macrocephala NBRC 16266.</title>
        <authorList>
            <person name="Ichikawa N."/>
            <person name="Kimura A."/>
            <person name="Kitahashi Y."/>
            <person name="Komaki H."/>
            <person name="Oguchi A."/>
        </authorList>
    </citation>
    <scope>NUCLEOTIDE SEQUENCE [LARGE SCALE GENOMIC DNA]</scope>
    <source>
        <strain evidence="1 2">NBRC 16266</strain>
    </source>
</reference>
<organism evidence="1 2">
    <name type="scientific">Acrocarpospora macrocephala</name>
    <dbReference type="NCBI Taxonomy" id="150177"/>
    <lineage>
        <taxon>Bacteria</taxon>
        <taxon>Bacillati</taxon>
        <taxon>Actinomycetota</taxon>
        <taxon>Actinomycetes</taxon>
        <taxon>Streptosporangiales</taxon>
        <taxon>Streptosporangiaceae</taxon>
        <taxon>Acrocarpospora</taxon>
    </lineage>
</organism>
<dbReference type="Proteomes" id="UP000331127">
    <property type="component" value="Unassembled WGS sequence"/>
</dbReference>
<sequence>MTATPREQSQTYLLGKLARELELRGIKVALRTNPTSLRVIGSGSATETVECVDAADGWFYCWSWGDIVESADDPSAAADRILRSFGTPMPPPRPSLD</sequence>